<keyword evidence="3" id="KW-0378">Hydrolase</keyword>
<feature type="domain" description="NlpC/P60" evidence="6">
    <location>
        <begin position="41"/>
        <end position="164"/>
    </location>
</feature>
<reference evidence="7" key="1">
    <citation type="submission" date="2022-10" db="EMBL/GenBank/DDBJ databases">
        <title>The WGS of Solirubrobacter sp. CPCC 204708.</title>
        <authorList>
            <person name="Jiang Z."/>
        </authorList>
    </citation>
    <scope>NUCLEOTIDE SEQUENCE</scope>
    <source>
        <strain evidence="7">CPCC 204708</strain>
    </source>
</reference>
<feature type="region of interest" description="Disordered" evidence="5">
    <location>
        <begin position="225"/>
        <end position="270"/>
    </location>
</feature>
<dbReference type="EMBL" id="JAPCID010000123">
    <property type="protein sequence ID" value="MDA0142605.1"/>
    <property type="molecule type" value="Genomic_DNA"/>
</dbReference>
<name>A0ABT4RVL0_9ACTN</name>
<feature type="non-terminal residue" evidence="7">
    <location>
        <position position="270"/>
    </location>
</feature>
<dbReference type="InterPro" id="IPR000064">
    <property type="entry name" value="NLP_P60_dom"/>
</dbReference>
<proteinExistence type="inferred from homology"/>
<dbReference type="Pfam" id="PF00877">
    <property type="entry name" value="NLPC_P60"/>
    <property type="match status" value="1"/>
</dbReference>
<evidence type="ECO:0000256" key="4">
    <source>
        <dbReference type="ARBA" id="ARBA00022807"/>
    </source>
</evidence>
<evidence type="ECO:0000256" key="1">
    <source>
        <dbReference type="ARBA" id="ARBA00007074"/>
    </source>
</evidence>
<evidence type="ECO:0000259" key="6">
    <source>
        <dbReference type="PROSITE" id="PS51935"/>
    </source>
</evidence>
<gene>
    <name evidence="7" type="ORF">OJ962_34285</name>
</gene>
<dbReference type="InterPro" id="IPR038765">
    <property type="entry name" value="Papain-like_cys_pep_sf"/>
</dbReference>
<feature type="compositionally biased region" description="Basic and acidic residues" evidence="5">
    <location>
        <begin position="225"/>
        <end position="235"/>
    </location>
</feature>
<comment type="similarity">
    <text evidence="1">Belongs to the peptidase C40 family.</text>
</comment>
<dbReference type="RefSeq" id="WP_270006960.1">
    <property type="nucleotide sequence ID" value="NZ_JAPCID010000123.1"/>
</dbReference>
<keyword evidence="8" id="KW-1185">Reference proteome</keyword>
<dbReference type="Gene3D" id="3.90.1720.10">
    <property type="entry name" value="endopeptidase domain like (from Nostoc punctiforme)"/>
    <property type="match status" value="1"/>
</dbReference>
<evidence type="ECO:0000313" key="7">
    <source>
        <dbReference type="EMBL" id="MDA0142605.1"/>
    </source>
</evidence>
<feature type="compositionally biased region" description="Pro residues" evidence="5">
    <location>
        <begin position="260"/>
        <end position="270"/>
    </location>
</feature>
<sequence length="270" mass="27343">PVAAPVAAAPVDPAAAAGLAGLPADIAGPLQQAIAAGNGPGPKALAAIQEASKHMGTPYKWGGSTPQTGFDCSGLMQWSYAQSGIQIPRVTYTQIESGTEVADRNQLKPGDLVFFAANGDVHHVGMFLGGDKFLHAPSTGDVVKVSSLSEPYYAGQFAGGRRFDAAAPVAAAPVAAPAAQPAQLAAQPPAIDPTAVAKAQAAVARGAAEARRNDSQKVMAIARAEGRKERAERHASAMFLKAVDPSEAARRRELAGQPAAVPPAPPAAAP</sequence>
<evidence type="ECO:0000256" key="2">
    <source>
        <dbReference type="ARBA" id="ARBA00022670"/>
    </source>
</evidence>
<evidence type="ECO:0000313" key="8">
    <source>
        <dbReference type="Proteomes" id="UP001147700"/>
    </source>
</evidence>
<accession>A0ABT4RVL0</accession>
<keyword evidence="2" id="KW-0645">Protease</keyword>
<dbReference type="SUPFAM" id="SSF54001">
    <property type="entry name" value="Cysteine proteinases"/>
    <property type="match status" value="1"/>
</dbReference>
<dbReference type="PANTHER" id="PTHR47053:SF1">
    <property type="entry name" value="MUREIN DD-ENDOPEPTIDASE MEPH-RELATED"/>
    <property type="match status" value="1"/>
</dbReference>
<dbReference type="Proteomes" id="UP001147700">
    <property type="component" value="Unassembled WGS sequence"/>
</dbReference>
<protein>
    <submittedName>
        <fullName evidence="7">C40 family peptidase</fullName>
    </submittedName>
</protein>
<feature type="non-terminal residue" evidence="7">
    <location>
        <position position="1"/>
    </location>
</feature>
<comment type="caution">
    <text evidence="7">The sequence shown here is derived from an EMBL/GenBank/DDBJ whole genome shotgun (WGS) entry which is preliminary data.</text>
</comment>
<dbReference type="PANTHER" id="PTHR47053">
    <property type="entry name" value="MUREIN DD-ENDOPEPTIDASE MEPH-RELATED"/>
    <property type="match status" value="1"/>
</dbReference>
<evidence type="ECO:0000256" key="5">
    <source>
        <dbReference type="SAM" id="MobiDB-lite"/>
    </source>
</evidence>
<organism evidence="7 8">
    <name type="scientific">Solirubrobacter deserti</name>
    <dbReference type="NCBI Taxonomy" id="2282478"/>
    <lineage>
        <taxon>Bacteria</taxon>
        <taxon>Bacillati</taxon>
        <taxon>Actinomycetota</taxon>
        <taxon>Thermoleophilia</taxon>
        <taxon>Solirubrobacterales</taxon>
        <taxon>Solirubrobacteraceae</taxon>
        <taxon>Solirubrobacter</taxon>
    </lineage>
</organism>
<dbReference type="PROSITE" id="PS51935">
    <property type="entry name" value="NLPC_P60"/>
    <property type="match status" value="1"/>
</dbReference>
<keyword evidence="4" id="KW-0788">Thiol protease</keyword>
<dbReference type="InterPro" id="IPR051202">
    <property type="entry name" value="Peptidase_C40"/>
</dbReference>
<evidence type="ECO:0000256" key="3">
    <source>
        <dbReference type="ARBA" id="ARBA00022801"/>
    </source>
</evidence>